<accession>A0A453T5G0</accession>
<dbReference type="Gramene" id="AET7Gv21250600.5">
    <property type="protein sequence ID" value="AET7Gv21250600.5"/>
    <property type="gene ID" value="AET7Gv21250600"/>
</dbReference>
<feature type="region of interest" description="Disordered" evidence="1">
    <location>
        <begin position="1"/>
        <end position="36"/>
    </location>
</feature>
<evidence type="ECO:0000313" key="3">
    <source>
        <dbReference type="Proteomes" id="UP000015105"/>
    </source>
</evidence>
<organism evidence="2 3">
    <name type="scientific">Aegilops tauschii subsp. strangulata</name>
    <name type="common">Goatgrass</name>
    <dbReference type="NCBI Taxonomy" id="200361"/>
    <lineage>
        <taxon>Eukaryota</taxon>
        <taxon>Viridiplantae</taxon>
        <taxon>Streptophyta</taxon>
        <taxon>Embryophyta</taxon>
        <taxon>Tracheophyta</taxon>
        <taxon>Spermatophyta</taxon>
        <taxon>Magnoliopsida</taxon>
        <taxon>Liliopsida</taxon>
        <taxon>Poales</taxon>
        <taxon>Poaceae</taxon>
        <taxon>BOP clade</taxon>
        <taxon>Pooideae</taxon>
        <taxon>Triticodae</taxon>
        <taxon>Triticeae</taxon>
        <taxon>Triticinae</taxon>
        <taxon>Aegilops</taxon>
    </lineage>
</organism>
<reference evidence="2" key="4">
    <citation type="submission" date="2019-03" db="UniProtKB">
        <authorList>
            <consortium name="EnsemblPlants"/>
        </authorList>
    </citation>
    <scope>IDENTIFICATION</scope>
</reference>
<evidence type="ECO:0000256" key="1">
    <source>
        <dbReference type="SAM" id="MobiDB-lite"/>
    </source>
</evidence>
<keyword evidence="3" id="KW-1185">Reference proteome</keyword>
<reference evidence="3" key="2">
    <citation type="journal article" date="2017" name="Nat. Plants">
        <title>The Aegilops tauschii genome reveals multiple impacts of transposons.</title>
        <authorList>
            <person name="Zhao G."/>
            <person name="Zou C."/>
            <person name="Li K."/>
            <person name="Wang K."/>
            <person name="Li T."/>
            <person name="Gao L."/>
            <person name="Zhang X."/>
            <person name="Wang H."/>
            <person name="Yang Z."/>
            <person name="Liu X."/>
            <person name="Jiang W."/>
            <person name="Mao L."/>
            <person name="Kong X."/>
            <person name="Jiao Y."/>
            <person name="Jia J."/>
        </authorList>
    </citation>
    <scope>NUCLEOTIDE SEQUENCE [LARGE SCALE GENOMIC DNA]</scope>
    <source>
        <strain evidence="3">cv. AL8/78</strain>
    </source>
</reference>
<name>A0A453T5G0_AEGTS</name>
<reference evidence="2" key="5">
    <citation type="journal article" date="2021" name="G3 (Bethesda)">
        <title>Aegilops tauschii genome assembly Aet v5.0 features greater sequence contiguity and improved annotation.</title>
        <authorList>
            <person name="Wang L."/>
            <person name="Zhu T."/>
            <person name="Rodriguez J.C."/>
            <person name="Deal K.R."/>
            <person name="Dubcovsky J."/>
            <person name="McGuire P.E."/>
            <person name="Lux T."/>
            <person name="Spannagl M."/>
            <person name="Mayer K.F.X."/>
            <person name="Baldrich P."/>
            <person name="Meyers B.C."/>
            <person name="Huo N."/>
            <person name="Gu Y.Q."/>
            <person name="Zhou H."/>
            <person name="Devos K.M."/>
            <person name="Bennetzen J.L."/>
            <person name="Unver T."/>
            <person name="Budak H."/>
            <person name="Gulick P.J."/>
            <person name="Galiba G."/>
            <person name="Kalapos B."/>
            <person name="Nelson D.R."/>
            <person name="Li P."/>
            <person name="You F.M."/>
            <person name="Luo M.C."/>
            <person name="Dvorak J."/>
        </authorList>
    </citation>
    <scope>NUCLEOTIDE SEQUENCE [LARGE SCALE GENOMIC DNA]</scope>
    <source>
        <strain evidence="2">cv. AL8/78</strain>
    </source>
</reference>
<dbReference type="AlphaFoldDB" id="A0A453T5G0"/>
<reference evidence="2" key="3">
    <citation type="journal article" date="2017" name="Nature">
        <title>Genome sequence of the progenitor of the wheat D genome Aegilops tauschii.</title>
        <authorList>
            <person name="Luo M.C."/>
            <person name="Gu Y.Q."/>
            <person name="Puiu D."/>
            <person name="Wang H."/>
            <person name="Twardziok S.O."/>
            <person name="Deal K.R."/>
            <person name="Huo N."/>
            <person name="Zhu T."/>
            <person name="Wang L."/>
            <person name="Wang Y."/>
            <person name="McGuire P.E."/>
            <person name="Liu S."/>
            <person name="Long H."/>
            <person name="Ramasamy R.K."/>
            <person name="Rodriguez J.C."/>
            <person name="Van S.L."/>
            <person name="Yuan L."/>
            <person name="Wang Z."/>
            <person name="Xia Z."/>
            <person name="Xiao L."/>
            <person name="Anderson O.D."/>
            <person name="Ouyang S."/>
            <person name="Liang Y."/>
            <person name="Zimin A.V."/>
            <person name="Pertea G."/>
            <person name="Qi P."/>
            <person name="Bennetzen J.L."/>
            <person name="Dai X."/>
            <person name="Dawson M.W."/>
            <person name="Muller H.G."/>
            <person name="Kugler K."/>
            <person name="Rivarola-Duarte L."/>
            <person name="Spannagl M."/>
            <person name="Mayer K.F.X."/>
            <person name="Lu F.H."/>
            <person name="Bevan M.W."/>
            <person name="Leroy P."/>
            <person name="Li P."/>
            <person name="You F.M."/>
            <person name="Sun Q."/>
            <person name="Liu Z."/>
            <person name="Lyons E."/>
            <person name="Wicker T."/>
            <person name="Salzberg S.L."/>
            <person name="Devos K.M."/>
            <person name="Dvorak J."/>
        </authorList>
    </citation>
    <scope>NUCLEOTIDE SEQUENCE [LARGE SCALE GENOMIC DNA]</scope>
    <source>
        <strain evidence="2">cv. AL8/78</strain>
    </source>
</reference>
<dbReference type="EnsemblPlants" id="AET7Gv21250600.5">
    <property type="protein sequence ID" value="AET7Gv21250600.5"/>
    <property type="gene ID" value="AET7Gv21250600"/>
</dbReference>
<evidence type="ECO:0000313" key="2">
    <source>
        <dbReference type="EnsemblPlants" id="AET7Gv21250600.5"/>
    </source>
</evidence>
<reference evidence="3" key="1">
    <citation type="journal article" date="2014" name="Science">
        <title>Ancient hybridizations among the ancestral genomes of bread wheat.</title>
        <authorList>
            <consortium name="International Wheat Genome Sequencing Consortium,"/>
            <person name="Marcussen T."/>
            <person name="Sandve S.R."/>
            <person name="Heier L."/>
            <person name="Spannagl M."/>
            <person name="Pfeifer M."/>
            <person name="Jakobsen K.S."/>
            <person name="Wulff B.B."/>
            <person name="Steuernagel B."/>
            <person name="Mayer K.F."/>
            <person name="Olsen O.A."/>
        </authorList>
    </citation>
    <scope>NUCLEOTIDE SEQUENCE [LARGE SCALE GENOMIC DNA]</scope>
    <source>
        <strain evidence="3">cv. AL8/78</strain>
    </source>
</reference>
<protein>
    <submittedName>
        <fullName evidence="2">Uncharacterized protein</fullName>
    </submittedName>
</protein>
<sequence length="36" mass="3865">RKLTRFSRGLGATSSSPTGCETHGVEAGRSKRFLTI</sequence>
<proteinExistence type="predicted"/>
<dbReference type="Proteomes" id="UP000015105">
    <property type="component" value="Chromosome 7D"/>
</dbReference>